<keyword evidence="2" id="KW-1185">Reference proteome</keyword>
<proteinExistence type="predicted"/>
<dbReference type="Proteomes" id="UP000314294">
    <property type="component" value="Unassembled WGS sequence"/>
</dbReference>
<protein>
    <submittedName>
        <fullName evidence="1">Uncharacterized protein</fullName>
    </submittedName>
</protein>
<organism evidence="1 2">
    <name type="scientific">Liparis tanakae</name>
    <name type="common">Tanaka's snailfish</name>
    <dbReference type="NCBI Taxonomy" id="230148"/>
    <lineage>
        <taxon>Eukaryota</taxon>
        <taxon>Metazoa</taxon>
        <taxon>Chordata</taxon>
        <taxon>Craniata</taxon>
        <taxon>Vertebrata</taxon>
        <taxon>Euteleostomi</taxon>
        <taxon>Actinopterygii</taxon>
        <taxon>Neopterygii</taxon>
        <taxon>Teleostei</taxon>
        <taxon>Neoteleostei</taxon>
        <taxon>Acanthomorphata</taxon>
        <taxon>Eupercaria</taxon>
        <taxon>Perciformes</taxon>
        <taxon>Cottioidei</taxon>
        <taxon>Cottales</taxon>
        <taxon>Liparidae</taxon>
        <taxon>Liparis</taxon>
    </lineage>
</organism>
<evidence type="ECO:0000313" key="1">
    <source>
        <dbReference type="EMBL" id="TNN29887.1"/>
    </source>
</evidence>
<dbReference type="EMBL" id="SRLO01005071">
    <property type="protein sequence ID" value="TNN29887.1"/>
    <property type="molecule type" value="Genomic_DNA"/>
</dbReference>
<evidence type="ECO:0000313" key="2">
    <source>
        <dbReference type="Proteomes" id="UP000314294"/>
    </source>
</evidence>
<accession>A0A4Z2ELQ5</accession>
<dbReference type="AlphaFoldDB" id="A0A4Z2ELQ5"/>
<name>A0A4Z2ELQ5_9TELE</name>
<gene>
    <name evidence="1" type="ORF">EYF80_059964</name>
</gene>
<reference evidence="1 2" key="1">
    <citation type="submission" date="2019-03" db="EMBL/GenBank/DDBJ databases">
        <title>First draft genome of Liparis tanakae, snailfish: a comprehensive survey of snailfish specific genes.</title>
        <authorList>
            <person name="Kim W."/>
            <person name="Song I."/>
            <person name="Jeong J.-H."/>
            <person name="Kim D."/>
            <person name="Kim S."/>
            <person name="Ryu S."/>
            <person name="Song J.Y."/>
            <person name="Lee S.K."/>
        </authorList>
    </citation>
    <scope>NUCLEOTIDE SEQUENCE [LARGE SCALE GENOMIC DNA]</scope>
    <source>
        <tissue evidence="1">Muscle</tissue>
    </source>
</reference>
<comment type="caution">
    <text evidence="1">The sequence shown here is derived from an EMBL/GenBank/DDBJ whole genome shotgun (WGS) entry which is preliminary data.</text>
</comment>
<sequence length="94" mass="10813">MQVTLTLKEADMKVNSWLKCEDLVVTVADDECVGEDQLPDHHALFQGRHAALLQPVVGHHHRTVVVQNHHRIGLRAERETRSTQNQHHEFRSHS</sequence>